<keyword evidence="1" id="KW-0812">Transmembrane</keyword>
<comment type="caution">
    <text evidence="3">The sequence shown here is derived from an EMBL/GenBank/DDBJ whole genome shotgun (WGS) entry which is preliminary data.</text>
</comment>
<gene>
    <name evidence="3" type="ORF">H9734_08960</name>
</gene>
<dbReference type="Proteomes" id="UP000886890">
    <property type="component" value="Unassembled WGS sequence"/>
</dbReference>
<evidence type="ECO:0000313" key="3">
    <source>
        <dbReference type="EMBL" id="HIX77706.1"/>
    </source>
</evidence>
<dbReference type="SUPFAM" id="SSF49879">
    <property type="entry name" value="SMAD/FHA domain"/>
    <property type="match status" value="1"/>
</dbReference>
<dbReference type="InterPro" id="IPR045962">
    <property type="entry name" value="DUF6382"/>
</dbReference>
<dbReference type="CDD" id="cd00060">
    <property type="entry name" value="FHA"/>
    <property type="match status" value="1"/>
</dbReference>
<protein>
    <submittedName>
        <fullName evidence="3">FHA domain-containing protein</fullName>
    </submittedName>
</protein>
<feature type="transmembrane region" description="Helical" evidence="1">
    <location>
        <begin position="254"/>
        <end position="275"/>
    </location>
</feature>
<dbReference type="Pfam" id="PF19909">
    <property type="entry name" value="DUF6382"/>
    <property type="match status" value="1"/>
</dbReference>
<accession>A0A9D1XEM1</accession>
<dbReference type="EMBL" id="DXEK01000150">
    <property type="protein sequence ID" value="HIX77706.1"/>
    <property type="molecule type" value="Genomic_DNA"/>
</dbReference>
<dbReference type="InterPro" id="IPR000253">
    <property type="entry name" value="FHA_dom"/>
</dbReference>
<name>A0A9D1XEM1_9FIRM</name>
<proteinExistence type="predicted"/>
<dbReference type="PROSITE" id="PS50006">
    <property type="entry name" value="FHA_DOMAIN"/>
    <property type="match status" value="1"/>
</dbReference>
<dbReference type="InterPro" id="IPR050923">
    <property type="entry name" value="Cell_Proc_Reg/RNA_Proc"/>
</dbReference>
<evidence type="ECO:0000259" key="2">
    <source>
        <dbReference type="PROSITE" id="PS50006"/>
    </source>
</evidence>
<dbReference type="Gene3D" id="2.60.200.20">
    <property type="match status" value="1"/>
</dbReference>
<reference evidence="3" key="2">
    <citation type="submission" date="2021-04" db="EMBL/GenBank/DDBJ databases">
        <authorList>
            <person name="Gilroy R."/>
        </authorList>
    </citation>
    <scope>NUCLEOTIDE SEQUENCE</scope>
    <source>
        <strain evidence="3">CHK183-1962</strain>
    </source>
</reference>
<sequence>MQVDYKRDLNHNYMIIRKEGEPDAASYQIRMLQTNSISGILECRMNKMDNCTLFYYDITSRQALNSLYDHRQVGCGFLRMLFQQLMKVLEELGSYLPDPDGLILAPNTVYLTAEPLQFSFCYLPGEKHSVNDQMRELMEYFLPRLNHQEPETVVLGYGLYKTISDPECSLEQIRTLLSRESELLAQPEPFAEEKQEVSEEKEGMRQKAMESFFSDDEEEEEEKESIVWTVAVIVGGLAVLGLVVYLMYAMDVPAFMYLILLAAAAVSILAIALWIKKKERAEEKEMFPFLESGREGIENSEKNPDLHMDRADSEQKIFERNTERNRGQDIFVRNTDRMGQMEQADRKRQEEAEKHLRETASHLLYQKTEPLFIQRHKENFRLVPVSHTELPDIAISKEETTIGKLGTVADVVIPFPTVSRLHAKIHYAQGICLLTDLNSCNGTYVNEVQLEGDIPRKLEDGDEIAFADIKYQFYER</sequence>
<keyword evidence="1" id="KW-0472">Membrane</keyword>
<dbReference type="SMART" id="SM00240">
    <property type="entry name" value="FHA"/>
    <property type="match status" value="1"/>
</dbReference>
<organism evidence="3 4">
    <name type="scientific">Candidatus Fusicatenibacter merdavium</name>
    <dbReference type="NCBI Taxonomy" id="2838600"/>
    <lineage>
        <taxon>Bacteria</taxon>
        <taxon>Bacillati</taxon>
        <taxon>Bacillota</taxon>
        <taxon>Clostridia</taxon>
        <taxon>Lachnospirales</taxon>
        <taxon>Lachnospiraceae</taxon>
        <taxon>Fusicatenibacter</taxon>
    </lineage>
</organism>
<feature type="transmembrane region" description="Helical" evidence="1">
    <location>
        <begin position="226"/>
        <end position="248"/>
    </location>
</feature>
<feature type="domain" description="FHA" evidence="2">
    <location>
        <begin position="400"/>
        <end position="450"/>
    </location>
</feature>
<evidence type="ECO:0000256" key="1">
    <source>
        <dbReference type="SAM" id="Phobius"/>
    </source>
</evidence>
<keyword evidence="1" id="KW-1133">Transmembrane helix</keyword>
<dbReference type="PANTHER" id="PTHR23308">
    <property type="entry name" value="NUCLEAR INHIBITOR OF PROTEIN PHOSPHATASE-1"/>
    <property type="match status" value="1"/>
</dbReference>
<dbReference type="AlphaFoldDB" id="A0A9D1XEM1"/>
<dbReference type="Pfam" id="PF00498">
    <property type="entry name" value="FHA"/>
    <property type="match status" value="1"/>
</dbReference>
<evidence type="ECO:0000313" key="4">
    <source>
        <dbReference type="Proteomes" id="UP000886890"/>
    </source>
</evidence>
<dbReference type="InterPro" id="IPR008984">
    <property type="entry name" value="SMAD_FHA_dom_sf"/>
</dbReference>
<reference evidence="3" key="1">
    <citation type="journal article" date="2021" name="PeerJ">
        <title>Extensive microbial diversity within the chicken gut microbiome revealed by metagenomics and culture.</title>
        <authorList>
            <person name="Gilroy R."/>
            <person name="Ravi A."/>
            <person name="Getino M."/>
            <person name="Pursley I."/>
            <person name="Horton D.L."/>
            <person name="Alikhan N.F."/>
            <person name="Baker D."/>
            <person name="Gharbi K."/>
            <person name="Hall N."/>
            <person name="Watson M."/>
            <person name="Adriaenssens E.M."/>
            <person name="Foster-Nyarko E."/>
            <person name="Jarju S."/>
            <person name="Secka A."/>
            <person name="Antonio M."/>
            <person name="Oren A."/>
            <person name="Chaudhuri R.R."/>
            <person name="La Ragione R."/>
            <person name="Hildebrand F."/>
            <person name="Pallen M.J."/>
        </authorList>
    </citation>
    <scope>NUCLEOTIDE SEQUENCE</scope>
    <source>
        <strain evidence="3">CHK183-1962</strain>
    </source>
</reference>